<name>A0ABP6Q2U4_9ACTN</name>
<keyword evidence="1" id="KW-0472">Membrane</keyword>
<comment type="caution">
    <text evidence="2">The sequence shown here is derived from an EMBL/GenBank/DDBJ whole genome shotgun (WGS) entry which is preliminary data.</text>
</comment>
<feature type="transmembrane region" description="Helical" evidence="1">
    <location>
        <begin position="440"/>
        <end position="462"/>
    </location>
</feature>
<keyword evidence="1" id="KW-1133">Transmembrane helix</keyword>
<feature type="transmembrane region" description="Helical" evidence="1">
    <location>
        <begin position="167"/>
        <end position="193"/>
    </location>
</feature>
<dbReference type="EMBL" id="BAAAUV010000003">
    <property type="protein sequence ID" value="GAA3200928.1"/>
    <property type="molecule type" value="Genomic_DNA"/>
</dbReference>
<keyword evidence="3" id="KW-1185">Reference proteome</keyword>
<evidence type="ECO:0000313" key="2">
    <source>
        <dbReference type="EMBL" id="GAA3200928.1"/>
    </source>
</evidence>
<feature type="transmembrane region" description="Helical" evidence="1">
    <location>
        <begin position="17"/>
        <end position="40"/>
    </location>
</feature>
<protein>
    <recommendedName>
        <fullName evidence="4">Dolichyl-phosphate-mannose-protein mannosyltransferase</fullName>
    </recommendedName>
</protein>
<feature type="transmembrane region" description="Helical" evidence="1">
    <location>
        <begin position="385"/>
        <end position="405"/>
    </location>
</feature>
<dbReference type="RefSeq" id="WP_344823461.1">
    <property type="nucleotide sequence ID" value="NZ_BAAAUV010000003.1"/>
</dbReference>
<organism evidence="2 3">
    <name type="scientific">Actinocorallia longicatena</name>
    <dbReference type="NCBI Taxonomy" id="111803"/>
    <lineage>
        <taxon>Bacteria</taxon>
        <taxon>Bacillati</taxon>
        <taxon>Actinomycetota</taxon>
        <taxon>Actinomycetes</taxon>
        <taxon>Streptosporangiales</taxon>
        <taxon>Thermomonosporaceae</taxon>
        <taxon>Actinocorallia</taxon>
    </lineage>
</organism>
<gene>
    <name evidence="2" type="ORF">GCM10010468_13900</name>
</gene>
<proteinExistence type="predicted"/>
<evidence type="ECO:0000313" key="3">
    <source>
        <dbReference type="Proteomes" id="UP001501237"/>
    </source>
</evidence>
<evidence type="ECO:0000256" key="1">
    <source>
        <dbReference type="SAM" id="Phobius"/>
    </source>
</evidence>
<dbReference type="Proteomes" id="UP001501237">
    <property type="component" value="Unassembled WGS sequence"/>
</dbReference>
<feature type="transmembrane region" description="Helical" evidence="1">
    <location>
        <begin position="411"/>
        <end position="428"/>
    </location>
</feature>
<accession>A0ABP6Q2U4</accession>
<evidence type="ECO:0008006" key="4">
    <source>
        <dbReference type="Google" id="ProtNLM"/>
    </source>
</evidence>
<reference evidence="3" key="1">
    <citation type="journal article" date="2019" name="Int. J. Syst. Evol. Microbiol.">
        <title>The Global Catalogue of Microorganisms (GCM) 10K type strain sequencing project: providing services to taxonomists for standard genome sequencing and annotation.</title>
        <authorList>
            <consortium name="The Broad Institute Genomics Platform"/>
            <consortium name="The Broad Institute Genome Sequencing Center for Infectious Disease"/>
            <person name="Wu L."/>
            <person name="Ma J."/>
        </authorList>
    </citation>
    <scope>NUCLEOTIDE SEQUENCE [LARGE SCALE GENOMIC DNA]</scope>
    <source>
        <strain evidence="3">JCM 9377</strain>
    </source>
</reference>
<feature type="transmembrane region" description="Helical" evidence="1">
    <location>
        <begin position="136"/>
        <end position="155"/>
    </location>
</feature>
<feature type="transmembrane region" description="Helical" evidence="1">
    <location>
        <begin position="199"/>
        <end position="219"/>
    </location>
</feature>
<keyword evidence="1" id="KW-0812">Transmembrane</keyword>
<feature type="transmembrane region" description="Helical" evidence="1">
    <location>
        <begin position="75"/>
        <end position="99"/>
    </location>
</feature>
<sequence length="485" mass="53837">MRLSAVSVRSFCARHRVFLAVLAVAFALRVITTLGFRWALWFSDSYDYLDVAIHPRPDPVRTFGYPFLLMVLKPFHSVGVVVALQHLMGLAVGVIIYGLLRRPHLFRGRGLPAWIAALATVPVLLDGNQIQLEHLVLSDAAFELMIVGAVAIILWRPVPTWKAGIYAGLLLAAASLTRTVALPLFLVLVVYLVVRRVNWWVLAAAAAAVVVPLAGYAGWYSAENGKFALSGSDGVFLYSRTMTFADCDKFLDELPPDETPLCTRTPPSKRPVSHFYVWEEEQIFRYPGGTFASYKSDLARDFAKKAIMAQPGDYARTVLRDFGRTFTWGRPVYPDPKTYGQYLFPKGDVGIRPGREGIVARYDSQKRGTRVVEPYAGFMRGYQKIVRLPGTLLGVILLVGLAGIVRRWREFGGYALLPWSVAMALLVIPPATVLFDYRYVLPAVPFAIVAAAMAVKDLLAWYRTRRTPPAVAEEPAEEKELAAAS</sequence>